<feature type="domain" description="PTS EIIA type-2" evidence="1">
    <location>
        <begin position="6"/>
        <end position="153"/>
    </location>
</feature>
<gene>
    <name evidence="2" type="ORF">I6N95_04555</name>
</gene>
<dbReference type="InterPro" id="IPR002178">
    <property type="entry name" value="PTS_EIIA_type-2_dom"/>
</dbReference>
<organism evidence="2 3">
    <name type="scientific">Vagococcus allomyrinae</name>
    <dbReference type="NCBI Taxonomy" id="2794353"/>
    <lineage>
        <taxon>Bacteria</taxon>
        <taxon>Bacillati</taxon>
        <taxon>Bacillota</taxon>
        <taxon>Bacilli</taxon>
        <taxon>Lactobacillales</taxon>
        <taxon>Enterococcaceae</taxon>
        <taxon>Vagococcus</taxon>
    </lineage>
</organism>
<dbReference type="PANTHER" id="PTHR47738">
    <property type="entry name" value="PTS SYSTEM FRUCTOSE-LIKE EIIA COMPONENT-RELATED"/>
    <property type="match status" value="1"/>
</dbReference>
<keyword evidence="2" id="KW-0813">Transport</keyword>
<dbReference type="SUPFAM" id="SSF55804">
    <property type="entry name" value="Phoshotransferase/anion transport protein"/>
    <property type="match status" value="1"/>
</dbReference>
<accession>A0A940P2K2</accession>
<dbReference type="RefSeq" id="WP_209525171.1">
    <property type="nucleotide sequence ID" value="NZ_JAEEGA010000002.1"/>
</dbReference>
<dbReference type="CDD" id="cd00211">
    <property type="entry name" value="PTS_IIA_fru"/>
    <property type="match status" value="1"/>
</dbReference>
<dbReference type="AlphaFoldDB" id="A0A940P2K2"/>
<dbReference type="PROSITE" id="PS51094">
    <property type="entry name" value="PTS_EIIA_TYPE_2"/>
    <property type="match status" value="1"/>
</dbReference>
<dbReference type="PANTHER" id="PTHR47738:SF3">
    <property type="entry name" value="PHOSPHOTRANSFERASE SYSTEM MANNITOL_FRUCTOSE-SPECIFIC IIA DOMAIN CONTAINING PROTEIN"/>
    <property type="match status" value="1"/>
</dbReference>
<evidence type="ECO:0000313" key="2">
    <source>
        <dbReference type="EMBL" id="MBP1040279.1"/>
    </source>
</evidence>
<keyword evidence="3" id="KW-1185">Reference proteome</keyword>
<dbReference type="Gene3D" id="3.40.930.10">
    <property type="entry name" value="Mannitol-specific EII, Chain A"/>
    <property type="match status" value="1"/>
</dbReference>
<sequence>METLTKMIDRQNILLIPHTNSQTQATILDIISTQLQKTGFVTAGFKQAIKDREKKFPTGLNTATYGIAIPHTDSDYVKQATIAIALLEEPVVFQEMGAEEIDVKVRLIFMLAIKNADMQLETLQEVVELLADDNKMNRLLQAENVDEILAALS</sequence>
<name>A0A940P2K2_9ENTE</name>
<dbReference type="Proteomes" id="UP000674938">
    <property type="component" value="Unassembled WGS sequence"/>
</dbReference>
<dbReference type="Pfam" id="PF00359">
    <property type="entry name" value="PTS_EIIA_2"/>
    <property type="match status" value="1"/>
</dbReference>
<evidence type="ECO:0000259" key="1">
    <source>
        <dbReference type="PROSITE" id="PS51094"/>
    </source>
</evidence>
<keyword evidence="2" id="KW-0762">Sugar transport</keyword>
<dbReference type="InterPro" id="IPR051541">
    <property type="entry name" value="PTS_SugarTrans_NitroReg"/>
</dbReference>
<dbReference type="InterPro" id="IPR016152">
    <property type="entry name" value="PTrfase/Anion_transptr"/>
</dbReference>
<evidence type="ECO:0000313" key="3">
    <source>
        <dbReference type="Proteomes" id="UP000674938"/>
    </source>
</evidence>
<reference evidence="2" key="1">
    <citation type="submission" date="2020-12" db="EMBL/GenBank/DDBJ databases">
        <title>Vagococcus allomyrinae sp. nov. and Enterococcus lavae sp. nov., isolated from the larvae of Allomyrina dichotoma.</title>
        <authorList>
            <person name="Lee S.D."/>
        </authorList>
    </citation>
    <scope>NUCLEOTIDE SEQUENCE</scope>
    <source>
        <strain evidence="2">BWB3-3</strain>
    </source>
</reference>
<comment type="caution">
    <text evidence="2">The sequence shown here is derived from an EMBL/GenBank/DDBJ whole genome shotgun (WGS) entry which is preliminary data.</text>
</comment>
<proteinExistence type="predicted"/>
<protein>
    <submittedName>
        <fullName evidence="2">PTS sugar transporter subunit IIA</fullName>
    </submittedName>
</protein>
<dbReference type="EMBL" id="JAEEGA010000002">
    <property type="protein sequence ID" value="MBP1040279.1"/>
    <property type="molecule type" value="Genomic_DNA"/>
</dbReference>